<dbReference type="Proteomes" id="UP000092504">
    <property type="component" value="Unassembled WGS sequence"/>
</dbReference>
<name>A0A1B8P115_HALEL</name>
<accession>A0A1B8P115</accession>
<dbReference type="AlphaFoldDB" id="A0A1B8P115"/>
<evidence type="ECO:0000313" key="3">
    <source>
        <dbReference type="Proteomes" id="UP000092504"/>
    </source>
</evidence>
<reference evidence="2 3" key="1">
    <citation type="submission" date="2016-06" db="EMBL/GenBank/DDBJ databases">
        <title>Genome sequence of halotolerant plant growth promoting strain of Halomonas elongata HEK1 isolated from salterns of Rann of Kutch, Gujarat, India.</title>
        <authorList>
            <person name="Gaba S."/>
            <person name="Singh R.N."/>
            <person name="Abrol S."/>
            <person name="Kaushik R."/>
            <person name="Saxena A.K."/>
        </authorList>
    </citation>
    <scope>NUCLEOTIDE SEQUENCE [LARGE SCALE GENOMIC DNA]</scope>
    <source>
        <strain evidence="2 3">HEK1</strain>
    </source>
</reference>
<organism evidence="2 3">
    <name type="scientific">Halomonas elongata</name>
    <dbReference type="NCBI Taxonomy" id="2746"/>
    <lineage>
        <taxon>Bacteria</taxon>
        <taxon>Pseudomonadati</taxon>
        <taxon>Pseudomonadota</taxon>
        <taxon>Gammaproteobacteria</taxon>
        <taxon>Oceanospirillales</taxon>
        <taxon>Halomonadaceae</taxon>
        <taxon>Halomonas</taxon>
    </lineage>
</organism>
<evidence type="ECO:0000259" key="1">
    <source>
        <dbReference type="Pfam" id="PF06054"/>
    </source>
</evidence>
<gene>
    <name evidence="2" type="ORF">A8U91_00287</name>
</gene>
<dbReference type="InterPro" id="IPR010330">
    <property type="entry name" value="CoiA_nuc"/>
</dbReference>
<proteinExistence type="predicted"/>
<sequence>MPVTCFTKDKERLVSFDYSSEEWGNLKSSYQDLGLYMRCCDAPAIPKTSQLGTQFFAHKSDACGEGLESAEHVLCKELVVKGARRAGWHAYPEEPGVDEESNTWVADVLCSNGDQKIAFEVQLASQTFAEYKRRNLRYEKSGVRCVWLIQRKRKHPIAEKMILDRINSKNRKDVVGHHPDREDMPVFQVDISERENIFVFFPWHHGRGPYQIPLEEFAFGVLSGKMAFTDDRWCWNA</sequence>
<dbReference type="Pfam" id="PF06054">
    <property type="entry name" value="CoiA_nuc"/>
    <property type="match status" value="1"/>
</dbReference>
<evidence type="ECO:0000313" key="2">
    <source>
        <dbReference type="EMBL" id="OBX35951.1"/>
    </source>
</evidence>
<protein>
    <recommendedName>
        <fullName evidence="1">Competence protein CoiA nuclease-like domain-containing protein</fullName>
    </recommendedName>
</protein>
<feature type="domain" description="Competence protein CoiA nuclease-like" evidence="1">
    <location>
        <begin position="68"/>
        <end position="160"/>
    </location>
</feature>
<comment type="caution">
    <text evidence="2">The sequence shown here is derived from an EMBL/GenBank/DDBJ whole genome shotgun (WGS) entry which is preliminary data.</text>
</comment>
<dbReference type="EMBL" id="MAJD01000001">
    <property type="protein sequence ID" value="OBX35951.1"/>
    <property type="molecule type" value="Genomic_DNA"/>
</dbReference>